<evidence type="ECO:0000256" key="4">
    <source>
        <dbReference type="ARBA" id="ARBA00023306"/>
    </source>
</evidence>
<evidence type="ECO:0000259" key="5">
    <source>
        <dbReference type="Pfam" id="PF18122"/>
    </source>
</evidence>
<dbReference type="GO" id="GO:0060090">
    <property type="term" value="F:molecular adaptor activity"/>
    <property type="evidence" value="ECO:0007669"/>
    <property type="project" value="TreeGrafter"/>
</dbReference>
<organism evidence="7 8">
    <name type="scientific">Coptotermes formosanus</name>
    <name type="common">Formosan subterranean termite</name>
    <dbReference type="NCBI Taxonomy" id="36987"/>
    <lineage>
        <taxon>Eukaryota</taxon>
        <taxon>Metazoa</taxon>
        <taxon>Ecdysozoa</taxon>
        <taxon>Arthropoda</taxon>
        <taxon>Hexapoda</taxon>
        <taxon>Insecta</taxon>
        <taxon>Pterygota</taxon>
        <taxon>Neoptera</taxon>
        <taxon>Polyneoptera</taxon>
        <taxon>Dictyoptera</taxon>
        <taxon>Blattodea</taxon>
        <taxon>Blattoidea</taxon>
        <taxon>Termitoidae</taxon>
        <taxon>Rhinotermitidae</taxon>
        <taxon>Coptotermes</taxon>
    </lineage>
</organism>
<dbReference type="InParanoid" id="A0A6L2PZ92"/>
<gene>
    <name evidence="7" type="ORF">Cfor_03962</name>
</gene>
<evidence type="ECO:0000256" key="2">
    <source>
        <dbReference type="ARBA" id="ARBA00022737"/>
    </source>
</evidence>
<keyword evidence="1" id="KW-0132">Cell division</keyword>
<evidence type="ECO:0000313" key="8">
    <source>
        <dbReference type="Proteomes" id="UP000502823"/>
    </source>
</evidence>
<dbReference type="GO" id="GO:0031145">
    <property type="term" value="P:anaphase-promoting complex-dependent catabolic process"/>
    <property type="evidence" value="ECO:0007669"/>
    <property type="project" value="TreeGrafter"/>
</dbReference>
<comment type="caution">
    <text evidence="7">The sequence shown here is derived from an EMBL/GenBank/DDBJ whole genome shotgun (WGS) entry which is preliminary data.</text>
</comment>
<dbReference type="InterPro" id="IPR048971">
    <property type="entry name" value="Apc1_3rd"/>
</dbReference>
<dbReference type="EMBL" id="BLKM01012201">
    <property type="protein sequence ID" value="GFG35795.1"/>
    <property type="molecule type" value="Genomic_DNA"/>
</dbReference>
<feature type="domain" description="Anaphase-promoting complex subunit 1 beta-sandwich" evidence="6">
    <location>
        <begin position="94"/>
        <end position="179"/>
    </location>
</feature>
<feature type="domain" description="Anaphase-promoting complex subunit 1 C-terminal" evidence="5">
    <location>
        <begin position="215"/>
        <end position="367"/>
    </location>
</feature>
<protein>
    <submittedName>
        <fullName evidence="7">Uncharacterized protein</fullName>
    </submittedName>
</protein>
<evidence type="ECO:0000256" key="1">
    <source>
        <dbReference type="ARBA" id="ARBA00022618"/>
    </source>
</evidence>
<dbReference type="PANTHER" id="PTHR12827:SF3">
    <property type="entry name" value="ANAPHASE-PROMOTING COMPLEX SUBUNIT 1"/>
    <property type="match status" value="1"/>
</dbReference>
<evidence type="ECO:0000259" key="6">
    <source>
        <dbReference type="Pfam" id="PF21282"/>
    </source>
</evidence>
<reference evidence="8" key="1">
    <citation type="submission" date="2020-01" db="EMBL/GenBank/DDBJ databases">
        <title>Draft genome sequence of the Termite Coptotermes fromosanus.</title>
        <authorList>
            <person name="Itakura S."/>
            <person name="Yosikawa Y."/>
            <person name="Umezawa K."/>
        </authorList>
    </citation>
    <scope>NUCLEOTIDE SEQUENCE [LARGE SCALE GENOMIC DNA]</scope>
</reference>
<keyword evidence="4" id="KW-0131">Cell cycle</keyword>
<proteinExistence type="predicted"/>
<dbReference type="Pfam" id="PF18122">
    <property type="entry name" value="APC1_C"/>
    <property type="match status" value="1"/>
</dbReference>
<dbReference type="GO" id="GO:0007091">
    <property type="term" value="P:metaphase/anaphase transition of mitotic cell cycle"/>
    <property type="evidence" value="ECO:0007669"/>
    <property type="project" value="TreeGrafter"/>
</dbReference>
<keyword evidence="2" id="KW-0677">Repeat</keyword>
<dbReference type="OrthoDB" id="26401at2759"/>
<dbReference type="InterPro" id="IPR024990">
    <property type="entry name" value="Apc1"/>
</dbReference>
<dbReference type="InterPro" id="IPR041221">
    <property type="entry name" value="APC1_C"/>
</dbReference>
<dbReference type="Proteomes" id="UP000502823">
    <property type="component" value="Unassembled WGS sequence"/>
</dbReference>
<dbReference type="AlphaFoldDB" id="A0A6L2PZ92"/>
<dbReference type="GO" id="GO:0070979">
    <property type="term" value="P:protein K11-linked ubiquitination"/>
    <property type="evidence" value="ECO:0007669"/>
    <property type="project" value="TreeGrafter"/>
</dbReference>
<evidence type="ECO:0000256" key="3">
    <source>
        <dbReference type="ARBA" id="ARBA00022776"/>
    </source>
</evidence>
<evidence type="ECO:0000313" key="7">
    <source>
        <dbReference type="EMBL" id="GFG35795.1"/>
    </source>
</evidence>
<keyword evidence="3" id="KW-0498">Mitosis</keyword>
<dbReference type="GO" id="GO:0005680">
    <property type="term" value="C:anaphase-promoting complex"/>
    <property type="evidence" value="ECO:0007669"/>
    <property type="project" value="InterPro"/>
</dbReference>
<dbReference type="Pfam" id="PF21282">
    <property type="entry name" value="APC1_3rd"/>
    <property type="match status" value="1"/>
</dbReference>
<keyword evidence="8" id="KW-1185">Reference proteome</keyword>
<accession>A0A6L2PZ92</accession>
<name>A0A6L2PZ92_COPFO</name>
<dbReference type="PANTHER" id="PTHR12827">
    <property type="entry name" value="MEIOTIC CHECKPOINT REGULATOR TSG24 FAMILY MEMBER"/>
    <property type="match status" value="1"/>
</dbReference>
<dbReference type="GO" id="GO:0051301">
    <property type="term" value="P:cell division"/>
    <property type="evidence" value="ECO:0007669"/>
    <property type="project" value="UniProtKB-KW"/>
</dbReference>
<sequence length="413" mass="46899">MAGTGELEVLRVCRYLRSRVGPTNSVVTYGSHLATHMALGLLFLGSGRYTLGTSPSAVAAMICAFFPKFPTHSNDNRYHLQAFRHLYVLAVEPRLLVPRDIDTGHMCYVHLTVVYLDTAHYTGQQVRLRAPCILPELSKLQEVKVEDDRYWGIVFHRDRNWNQLWNLLQNSGCLDVKQRAGCLSYLEDPQGFRSLLAQTLTSETVISWSIPAESICAFSSDPTMVNFAHYFLETEGCDGRSDELQVMQVLTRLVYECVTQDKLGILPIWITLLKAMRNLHPKQAHVFLTWQLKLLAVQVLTDRLPVRAAHLVAPSLALSVHQYVNKVLDSWQTELAPLLRQYMTGTLYQDSEHQRQLVTYLTYYDIPSPSKLAPLLEGDMDVVSLYARLQPLRLPVDTVCRIWEVMTPTSHAA</sequence>